<proteinExistence type="predicted"/>
<dbReference type="Proteomes" id="UP000002051">
    <property type="component" value="Unassembled WGS sequence"/>
</dbReference>
<name>A0A072TDZ6_MEDTR</name>
<evidence type="ECO:0000313" key="3">
    <source>
        <dbReference type="Proteomes" id="UP000002051"/>
    </source>
</evidence>
<reference evidence="1 3" key="2">
    <citation type="journal article" date="2014" name="BMC Genomics">
        <title>An improved genome release (version Mt4.0) for the model legume Medicago truncatula.</title>
        <authorList>
            <person name="Tang H."/>
            <person name="Krishnakumar V."/>
            <person name="Bidwell S."/>
            <person name="Rosen B."/>
            <person name="Chan A."/>
            <person name="Zhou S."/>
            <person name="Gentzbittel L."/>
            <person name="Childs K.L."/>
            <person name="Yandell M."/>
            <person name="Gundlach H."/>
            <person name="Mayer K.F."/>
            <person name="Schwartz D.C."/>
            <person name="Town C.D."/>
        </authorList>
    </citation>
    <scope>GENOME REANNOTATION</scope>
    <source>
        <strain evidence="1">A17</strain>
        <strain evidence="2 3">cv. Jemalong A17</strain>
    </source>
</reference>
<reference evidence="1 3" key="1">
    <citation type="journal article" date="2011" name="Nature">
        <title>The Medicago genome provides insight into the evolution of rhizobial symbioses.</title>
        <authorList>
            <person name="Young N.D."/>
            <person name="Debelle F."/>
            <person name="Oldroyd G.E."/>
            <person name="Geurts R."/>
            <person name="Cannon S.B."/>
            <person name="Udvardi M.K."/>
            <person name="Benedito V.A."/>
            <person name="Mayer K.F."/>
            <person name="Gouzy J."/>
            <person name="Schoof H."/>
            <person name="Van de Peer Y."/>
            <person name="Proost S."/>
            <person name="Cook D.R."/>
            <person name="Meyers B.C."/>
            <person name="Spannagl M."/>
            <person name="Cheung F."/>
            <person name="De Mita S."/>
            <person name="Krishnakumar V."/>
            <person name="Gundlach H."/>
            <person name="Zhou S."/>
            <person name="Mudge J."/>
            <person name="Bharti A.K."/>
            <person name="Murray J.D."/>
            <person name="Naoumkina M.A."/>
            <person name="Rosen B."/>
            <person name="Silverstein K.A."/>
            <person name="Tang H."/>
            <person name="Rombauts S."/>
            <person name="Zhao P.X."/>
            <person name="Zhou P."/>
            <person name="Barbe V."/>
            <person name="Bardou P."/>
            <person name="Bechner M."/>
            <person name="Bellec A."/>
            <person name="Berger A."/>
            <person name="Berges H."/>
            <person name="Bidwell S."/>
            <person name="Bisseling T."/>
            <person name="Choisne N."/>
            <person name="Couloux A."/>
            <person name="Denny R."/>
            <person name="Deshpande S."/>
            <person name="Dai X."/>
            <person name="Doyle J.J."/>
            <person name="Dudez A.M."/>
            <person name="Farmer A.D."/>
            <person name="Fouteau S."/>
            <person name="Franken C."/>
            <person name="Gibelin C."/>
            <person name="Gish J."/>
            <person name="Goldstein S."/>
            <person name="Gonzalez A.J."/>
            <person name="Green P.J."/>
            <person name="Hallab A."/>
            <person name="Hartog M."/>
            <person name="Hua A."/>
            <person name="Humphray S.J."/>
            <person name="Jeong D.H."/>
            <person name="Jing Y."/>
            <person name="Jocker A."/>
            <person name="Kenton S.M."/>
            <person name="Kim D.J."/>
            <person name="Klee K."/>
            <person name="Lai H."/>
            <person name="Lang C."/>
            <person name="Lin S."/>
            <person name="Macmil S.L."/>
            <person name="Magdelenat G."/>
            <person name="Matthews L."/>
            <person name="McCorrison J."/>
            <person name="Monaghan E.L."/>
            <person name="Mun J.H."/>
            <person name="Najar F.Z."/>
            <person name="Nicholson C."/>
            <person name="Noirot C."/>
            <person name="O'Bleness M."/>
            <person name="Paule C.R."/>
            <person name="Poulain J."/>
            <person name="Prion F."/>
            <person name="Qin B."/>
            <person name="Qu C."/>
            <person name="Retzel E.F."/>
            <person name="Riddle C."/>
            <person name="Sallet E."/>
            <person name="Samain S."/>
            <person name="Samson N."/>
            <person name="Sanders I."/>
            <person name="Saurat O."/>
            <person name="Scarpelli C."/>
            <person name="Schiex T."/>
            <person name="Segurens B."/>
            <person name="Severin A.J."/>
            <person name="Sherrier D.J."/>
            <person name="Shi R."/>
            <person name="Sims S."/>
            <person name="Singer S.R."/>
            <person name="Sinharoy S."/>
            <person name="Sterck L."/>
            <person name="Viollet A."/>
            <person name="Wang B.B."/>
            <person name="Wang K."/>
            <person name="Wang M."/>
            <person name="Wang X."/>
            <person name="Warfsmann J."/>
            <person name="Weissenbach J."/>
            <person name="White D.D."/>
            <person name="White J.D."/>
            <person name="Wiley G.B."/>
            <person name="Wincker P."/>
            <person name="Xing Y."/>
            <person name="Yang L."/>
            <person name="Yao Z."/>
            <person name="Ying F."/>
            <person name="Zhai J."/>
            <person name="Zhou L."/>
            <person name="Zuber A."/>
            <person name="Denarie J."/>
            <person name="Dixon R.A."/>
            <person name="May G.D."/>
            <person name="Schwartz D.C."/>
            <person name="Rogers J."/>
            <person name="Quetier F."/>
            <person name="Town C.D."/>
            <person name="Roe B.A."/>
        </authorList>
    </citation>
    <scope>NUCLEOTIDE SEQUENCE [LARGE SCALE GENOMIC DNA]</scope>
    <source>
        <strain evidence="1">A17</strain>
        <strain evidence="2 3">cv. Jemalong A17</strain>
    </source>
</reference>
<evidence type="ECO:0000313" key="1">
    <source>
        <dbReference type="EMBL" id="KEH15436.1"/>
    </source>
</evidence>
<reference evidence="2" key="3">
    <citation type="submission" date="2015-06" db="UniProtKB">
        <authorList>
            <consortium name="EnsemblPlants"/>
        </authorList>
    </citation>
    <scope>IDENTIFICATION</scope>
    <source>
        <strain evidence="2">cv. Jemalong A17</strain>
    </source>
</reference>
<dbReference type="AlphaFoldDB" id="A0A072TDZ6"/>
<accession>A0A072TDZ6</accession>
<protein>
    <submittedName>
        <fullName evidence="1">ABC transporter permease</fullName>
    </submittedName>
</protein>
<evidence type="ECO:0000313" key="2">
    <source>
        <dbReference type="EnsemblPlants" id="KEH15436"/>
    </source>
</evidence>
<dbReference type="EMBL" id="KL403778">
    <property type="protein sequence ID" value="KEH15436.1"/>
    <property type="molecule type" value="Genomic_DNA"/>
</dbReference>
<sequence>MLGARSGIGYVLIDSYSAFRLDYVIACMFTLGILGTLSDRVLRWLLQSRLRWAEIGAKS</sequence>
<dbReference type="HOGENOM" id="CLU_2964423_0_0_1"/>
<organism evidence="1 3">
    <name type="scientific">Medicago truncatula</name>
    <name type="common">Barrel medic</name>
    <name type="synonym">Medicago tribuloides</name>
    <dbReference type="NCBI Taxonomy" id="3880"/>
    <lineage>
        <taxon>Eukaryota</taxon>
        <taxon>Viridiplantae</taxon>
        <taxon>Streptophyta</taxon>
        <taxon>Embryophyta</taxon>
        <taxon>Tracheophyta</taxon>
        <taxon>Spermatophyta</taxon>
        <taxon>Magnoliopsida</taxon>
        <taxon>eudicotyledons</taxon>
        <taxon>Gunneridae</taxon>
        <taxon>Pentapetalae</taxon>
        <taxon>rosids</taxon>
        <taxon>fabids</taxon>
        <taxon>Fabales</taxon>
        <taxon>Fabaceae</taxon>
        <taxon>Papilionoideae</taxon>
        <taxon>50 kb inversion clade</taxon>
        <taxon>NPAAA clade</taxon>
        <taxon>Hologalegina</taxon>
        <taxon>IRL clade</taxon>
        <taxon>Trifolieae</taxon>
        <taxon>Medicago</taxon>
    </lineage>
</organism>
<keyword evidence="3" id="KW-1185">Reference proteome</keyword>
<dbReference type="EnsemblPlants" id="KEH15436">
    <property type="protein sequence ID" value="KEH15436"/>
    <property type="gene ID" value="MTR_1054s0010"/>
</dbReference>
<gene>
    <name evidence="1" type="ORF">MTR_1054s0010</name>
</gene>